<name>A0AAV4FHX5_9GAST</name>
<gene>
    <name evidence="2" type="ORF">ElyMa_005706300</name>
</gene>
<dbReference type="EMBL" id="BMAT01011417">
    <property type="protein sequence ID" value="GFR72465.1"/>
    <property type="molecule type" value="Genomic_DNA"/>
</dbReference>
<feature type="compositionally biased region" description="Polar residues" evidence="1">
    <location>
        <begin position="71"/>
        <end position="80"/>
    </location>
</feature>
<accession>A0AAV4FHX5</accession>
<reference evidence="2 3" key="1">
    <citation type="journal article" date="2021" name="Elife">
        <title>Chloroplast acquisition without the gene transfer in kleptoplastic sea slugs, Plakobranchus ocellatus.</title>
        <authorList>
            <person name="Maeda T."/>
            <person name="Takahashi S."/>
            <person name="Yoshida T."/>
            <person name="Shimamura S."/>
            <person name="Takaki Y."/>
            <person name="Nagai Y."/>
            <person name="Toyoda A."/>
            <person name="Suzuki Y."/>
            <person name="Arimoto A."/>
            <person name="Ishii H."/>
            <person name="Satoh N."/>
            <person name="Nishiyama T."/>
            <person name="Hasebe M."/>
            <person name="Maruyama T."/>
            <person name="Minagawa J."/>
            <person name="Obokata J."/>
            <person name="Shigenobu S."/>
        </authorList>
    </citation>
    <scope>NUCLEOTIDE SEQUENCE [LARGE SCALE GENOMIC DNA]</scope>
</reference>
<evidence type="ECO:0000313" key="2">
    <source>
        <dbReference type="EMBL" id="GFR72465.1"/>
    </source>
</evidence>
<evidence type="ECO:0008006" key="4">
    <source>
        <dbReference type="Google" id="ProtNLM"/>
    </source>
</evidence>
<proteinExistence type="predicted"/>
<dbReference type="Proteomes" id="UP000762676">
    <property type="component" value="Unassembled WGS sequence"/>
</dbReference>
<evidence type="ECO:0000313" key="3">
    <source>
        <dbReference type="Proteomes" id="UP000762676"/>
    </source>
</evidence>
<sequence>MGLGEEEQEKGREEWTTIITKEKAEIMYSHRNLIHSTRDFFSKVSGASVILIGKRNIYVISIASINTHTRCSAEPRNTGTAADATVTLSGPPRPGTPSPRRRTRVVAARLSPPGLPSCQRRIKLSAASNPCGRTFSAVIRREDAIYPECNSLEKV</sequence>
<feature type="region of interest" description="Disordered" evidence="1">
    <location>
        <begin position="71"/>
        <end position="102"/>
    </location>
</feature>
<comment type="caution">
    <text evidence="2">The sequence shown here is derived from an EMBL/GenBank/DDBJ whole genome shotgun (WGS) entry which is preliminary data.</text>
</comment>
<organism evidence="2 3">
    <name type="scientific">Elysia marginata</name>
    <dbReference type="NCBI Taxonomy" id="1093978"/>
    <lineage>
        <taxon>Eukaryota</taxon>
        <taxon>Metazoa</taxon>
        <taxon>Spiralia</taxon>
        <taxon>Lophotrochozoa</taxon>
        <taxon>Mollusca</taxon>
        <taxon>Gastropoda</taxon>
        <taxon>Heterobranchia</taxon>
        <taxon>Euthyneura</taxon>
        <taxon>Panpulmonata</taxon>
        <taxon>Sacoglossa</taxon>
        <taxon>Placobranchoidea</taxon>
        <taxon>Plakobranchidae</taxon>
        <taxon>Elysia</taxon>
    </lineage>
</organism>
<keyword evidence="3" id="KW-1185">Reference proteome</keyword>
<evidence type="ECO:0000256" key="1">
    <source>
        <dbReference type="SAM" id="MobiDB-lite"/>
    </source>
</evidence>
<protein>
    <recommendedName>
        <fullName evidence="4">GRAM domain-containing protein</fullName>
    </recommendedName>
</protein>
<dbReference type="AlphaFoldDB" id="A0AAV4FHX5"/>